<comment type="caution">
    <text evidence="7">The sequence shown here is derived from an EMBL/GenBank/DDBJ whole genome shotgun (WGS) entry which is preliminary data.</text>
</comment>
<dbReference type="RefSeq" id="WP_347306227.1">
    <property type="nucleotide sequence ID" value="NZ_JBAJEX010000001.1"/>
</dbReference>
<dbReference type="Proteomes" id="UP001482231">
    <property type="component" value="Unassembled WGS sequence"/>
</dbReference>
<dbReference type="InterPro" id="IPR020846">
    <property type="entry name" value="MFS_dom"/>
</dbReference>
<evidence type="ECO:0000256" key="5">
    <source>
        <dbReference type="SAM" id="Phobius"/>
    </source>
</evidence>
<keyword evidence="4 5" id="KW-0472">Membrane</keyword>
<feature type="transmembrane region" description="Helical" evidence="5">
    <location>
        <begin position="140"/>
        <end position="160"/>
    </location>
</feature>
<evidence type="ECO:0000256" key="3">
    <source>
        <dbReference type="ARBA" id="ARBA00022989"/>
    </source>
</evidence>
<dbReference type="PANTHER" id="PTHR23518">
    <property type="entry name" value="C-METHYLTRANSFERASE"/>
    <property type="match status" value="1"/>
</dbReference>
<evidence type="ECO:0000259" key="6">
    <source>
        <dbReference type="PROSITE" id="PS50850"/>
    </source>
</evidence>
<feature type="transmembrane region" description="Helical" evidence="5">
    <location>
        <begin position="166"/>
        <end position="186"/>
    </location>
</feature>
<keyword evidence="3 5" id="KW-1133">Transmembrane helix</keyword>
<evidence type="ECO:0000313" key="8">
    <source>
        <dbReference type="Proteomes" id="UP001482231"/>
    </source>
</evidence>
<keyword evidence="8" id="KW-1185">Reference proteome</keyword>
<feature type="transmembrane region" description="Helical" evidence="5">
    <location>
        <begin position="338"/>
        <end position="359"/>
    </location>
</feature>
<feature type="transmembrane region" description="Helical" evidence="5">
    <location>
        <begin position="278"/>
        <end position="300"/>
    </location>
</feature>
<dbReference type="PANTHER" id="PTHR23518:SF2">
    <property type="entry name" value="MAJOR FACILITATOR SUPERFAMILY TRANSPORTER"/>
    <property type="match status" value="1"/>
</dbReference>
<dbReference type="CDD" id="cd17370">
    <property type="entry name" value="MFS_MJ1317_like"/>
    <property type="match status" value="1"/>
</dbReference>
<dbReference type="InterPro" id="IPR005829">
    <property type="entry name" value="Sugar_transporter_CS"/>
</dbReference>
<reference evidence="7 8" key="1">
    <citation type="submission" date="2024-02" db="EMBL/GenBank/DDBJ databases">
        <title>New thermophilic sulfur-oxidizing bacteria from a hot springs of the Uzon caldera (Kamchatka, Russia).</title>
        <authorList>
            <person name="Dukat A.M."/>
            <person name="Elcheninov A.G."/>
            <person name="Frolov E.N."/>
        </authorList>
    </citation>
    <scope>NUCLEOTIDE SEQUENCE [LARGE SCALE GENOMIC DNA]</scope>
    <source>
        <strain evidence="7 8">AK1</strain>
    </source>
</reference>
<protein>
    <submittedName>
        <fullName evidence="7">MFS transporter</fullName>
    </submittedName>
</protein>
<evidence type="ECO:0000256" key="1">
    <source>
        <dbReference type="ARBA" id="ARBA00004141"/>
    </source>
</evidence>
<feature type="domain" description="Major facilitator superfamily (MFS) profile" evidence="6">
    <location>
        <begin position="8"/>
        <end position="390"/>
    </location>
</feature>
<dbReference type="Gene3D" id="1.20.1250.20">
    <property type="entry name" value="MFS general substrate transporter like domains"/>
    <property type="match status" value="2"/>
</dbReference>
<dbReference type="SUPFAM" id="SSF103473">
    <property type="entry name" value="MFS general substrate transporter"/>
    <property type="match status" value="1"/>
</dbReference>
<comment type="subcellular location">
    <subcellularLocation>
        <location evidence="1">Membrane</location>
        <topology evidence="1">Multi-pass membrane protein</topology>
    </subcellularLocation>
</comment>
<sequence length="394" mass="41303">MRTHLPSGVITLGFVSLFMDLSSEMIHSLLPVFLVTVLGASAMAVGLIEGIAEATAAFAKVFSGAISDWVGRRKPLVLLGYGLAALSKPLFPLAGSIGAVLLARFLDRVGKGIRGAPRDALIADIAPEAQRGAAYGLRQAMDTVGAFAGPLIAMLLMAATHDDFRLVFWVAVLPAAVCVLLIVFGLQEPEATRPIPAARFPIRREALTRLPARYWKIVGFGAVLTLARFSEAFLLLRAEVLGLAATWIPLILIVMNVFYAASAYPFGRLADTMSRRALLLASVALLVAADLVLATAGDVWLVGVGAVLWGLHMGASQGLLSTLVAAHCPEALRGTGFGVFHLVSGASLLLASVIAGALWSKLGPAATFYAGAGFALVAGAGLMLDAQQKPREKR</sequence>
<feature type="transmembrane region" description="Helical" evidence="5">
    <location>
        <begin position="306"/>
        <end position="326"/>
    </location>
</feature>
<keyword evidence="2 5" id="KW-0812">Transmembrane</keyword>
<feature type="transmembrane region" description="Helical" evidence="5">
    <location>
        <begin position="29"/>
        <end position="48"/>
    </location>
</feature>
<gene>
    <name evidence="7" type="ORF">V6E02_00885</name>
</gene>
<name>A0ABV0ED80_9BURK</name>
<evidence type="ECO:0000256" key="2">
    <source>
        <dbReference type="ARBA" id="ARBA00022692"/>
    </source>
</evidence>
<evidence type="ECO:0000313" key="7">
    <source>
        <dbReference type="EMBL" id="MEO1765777.1"/>
    </source>
</evidence>
<dbReference type="PROSITE" id="PS00216">
    <property type="entry name" value="SUGAR_TRANSPORT_1"/>
    <property type="match status" value="1"/>
</dbReference>
<dbReference type="PROSITE" id="PS50850">
    <property type="entry name" value="MFS"/>
    <property type="match status" value="1"/>
</dbReference>
<feature type="transmembrane region" description="Helical" evidence="5">
    <location>
        <begin position="365"/>
        <end position="384"/>
    </location>
</feature>
<dbReference type="Pfam" id="PF07690">
    <property type="entry name" value="MFS_1"/>
    <property type="match status" value="1"/>
</dbReference>
<proteinExistence type="predicted"/>
<accession>A0ABV0ED80</accession>
<dbReference type="InterPro" id="IPR036259">
    <property type="entry name" value="MFS_trans_sf"/>
</dbReference>
<dbReference type="EMBL" id="JBAJEX010000001">
    <property type="protein sequence ID" value="MEO1765777.1"/>
    <property type="molecule type" value="Genomic_DNA"/>
</dbReference>
<evidence type="ECO:0000256" key="4">
    <source>
        <dbReference type="ARBA" id="ARBA00023136"/>
    </source>
</evidence>
<dbReference type="InterPro" id="IPR011701">
    <property type="entry name" value="MFS"/>
</dbReference>
<feature type="transmembrane region" description="Helical" evidence="5">
    <location>
        <begin position="247"/>
        <end position="266"/>
    </location>
</feature>
<organism evidence="7 8">
    <name type="scientific">Thiobacter aerophilum</name>
    <dbReference type="NCBI Taxonomy" id="3121275"/>
    <lineage>
        <taxon>Bacteria</taxon>
        <taxon>Pseudomonadati</taxon>
        <taxon>Pseudomonadota</taxon>
        <taxon>Betaproteobacteria</taxon>
        <taxon>Burkholderiales</taxon>
        <taxon>Thiobacteraceae</taxon>
        <taxon>Thiobacter</taxon>
    </lineage>
</organism>
<feature type="transmembrane region" description="Helical" evidence="5">
    <location>
        <begin position="214"/>
        <end position="235"/>
    </location>
</feature>